<dbReference type="EMBL" id="HBFR01001840">
    <property type="protein sequence ID" value="CAD8873999.1"/>
    <property type="molecule type" value="Transcribed_RNA"/>
</dbReference>
<feature type="chain" id="PRO_5031563038" evidence="2">
    <location>
        <begin position="24"/>
        <end position="219"/>
    </location>
</feature>
<evidence type="ECO:0000256" key="1">
    <source>
        <dbReference type="SAM" id="Coils"/>
    </source>
</evidence>
<protein>
    <submittedName>
        <fullName evidence="3">Uncharacterized protein</fullName>
    </submittedName>
</protein>
<feature type="signal peptide" evidence="2">
    <location>
        <begin position="1"/>
        <end position="23"/>
    </location>
</feature>
<reference evidence="3" key="1">
    <citation type="submission" date="2021-01" db="EMBL/GenBank/DDBJ databases">
        <authorList>
            <person name="Corre E."/>
            <person name="Pelletier E."/>
            <person name="Niang G."/>
            <person name="Scheremetjew M."/>
            <person name="Finn R."/>
            <person name="Kale V."/>
            <person name="Holt S."/>
            <person name="Cochrane G."/>
            <person name="Meng A."/>
            <person name="Brown T."/>
            <person name="Cohen L."/>
        </authorList>
    </citation>
    <scope>NUCLEOTIDE SEQUENCE</scope>
    <source>
        <strain evidence="3">308</strain>
    </source>
</reference>
<dbReference type="SUPFAM" id="SSF101967">
    <property type="entry name" value="Adhesin YadA, collagen-binding domain"/>
    <property type="match status" value="1"/>
</dbReference>
<gene>
    <name evidence="3" type="ORF">CHYS00102_LOCUS1162</name>
</gene>
<keyword evidence="2" id="KW-0732">Signal</keyword>
<keyword evidence="1" id="KW-0175">Coiled coil</keyword>
<evidence type="ECO:0000313" key="3">
    <source>
        <dbReference type="EMBL" id="CAD8873999.1"/>
    </source>
</evidence>
<organism evidence="3">
    <name type="scientific">Corethron hystrix</name>
    <dbReference type="NCBI Taxonomy" id="216773"/>
    <lineage>
        <taxon>Eukaryota</taxon>
        <taxon>Sar</taxon>
        <taxon>Stramenopiles</taxon>
        <taxon>Ochrophyta</taxon>
        <taxon>Bacillariophyta</taxon>
        <taxon>Coscinodiscophyceae</taxon>
        <taxon>Corethrophycidae</taxon>
        <taxon>Corethrales</taxon>
        <taxon>Corethraceae</taxon>
        <taxon>Corethron</taxon>
    </lineage>
</organism>
<accession>A0A7S1B3S3</accession>
<proteinExistence type="predicted"/>
<dbReference type="Gene3D" id="2.150.10.10">
    <property type="entry name" value="Serralysin-like metalloprotease, C-terminal"/>
    <property type="match status" value="1"/>
</dbReference>
<name>A0A7S1B3S3_9STRA</name>
<evidence type="ECO:0000256" key="2">
    <source>
        <dbReference type="SAM" id="SignalP"/>
    </source>
</evidence>
<dbReference type="InterPro" id="IPR011049">
    <property type="entry name" value="Serralysin-like_metalloprot_C"/>
</dbReference>
<sequence>MKKIELVPLVFVAATSLLGFVAQHQHVKHVEKKVEGLQHVENEMAALKSQYKEVLQEIEKTRNLINVPQSPDSTAAMGPFSRDGDWYVANTAMFHFPIGIVVGERNSKCEYGNAVLSVDEEGNNCPSGDGSVTFGHENTASGSFSSVTGGISNTASGEHSSVSSGYGNTASGSYSSVTGGYYNEASGLGSVTMGYNNTAVGLASSVSGGKNNIASGKFL</sequence>
<feature type="coiled-coil region" evidence="1">
    <location>
        <begin position="30"/>
        <end position="64"/>
    </location>
</feature>
<dbReference type="AlphaFoldDB" id="A0A7S1B3S3"/>